<dbReference type="RefSeq" id="XP_032834538.1">
    <property type="nucleotide sequence ID" value="XM_032978647.1"/>
</dbReference>
<dbReference type="InterPro" id="IPR011022">
    <property type="entry name" value="Arrestin_C-like"/>
</dbReference>
<dbReference type="Proteomes" id="UP001318040">
    <property type="component" value="Chromosome 67"/>
</dbReference>
<gene>
    <name evidence="5" type="primary">LOC116956804</name>
</gene>
<dbReference type="GO" id="GO:0002031">
    <property type="term" value="P:G protein-coupled receptor internalization"/>
    <property type="evidence" value="ECO:0007669"/>
    <property type="project" value="TreeGrafter"/>
</dbReference>
<dbReference type="KEGG" id="pmrn:116956804"/>
<accession>A0AAJ7UDN4</accession>
<dbReference type="GO" id="GO:0005737">
    <property type="term" value="C:cytoplasm"/>
    <property type="evidence" value="ECO:0007669"/>
    <property type="project" value="TreeGrafter"/>
</dbReference>
<reference evidence="5" key="1">
    <citation type="submission" date="2025-08" db="UniProtKB">
        <authorList>
            <consortium name="RefSeq"/>
        </authorList>
    </citation>
    <scope>IDENTIFICATION</scope>
    <source>
        <tissue evidence="5">Sperm</tissue>
    </source>
</reference>
<dbReference type="InterPro" id="IPR014753">
    <property type="entry name" value="Arrestin_N"/>
</dbReference>
<evidence type="ECO:0000313" key="4">
    <source>
        <dbReference type="Proteomes" id="UP001318040"/>
    </source>
</evidence>
<dbReference type="PRINTS" id="PR00309">
    <property type="entry name" value="ARRESTIN"/>
</dbReference>
<proteinExistence type="inferred from homology"/>
<feature type="compositionally biased region" description="Polar residues" evidence="2">
    <location>
        <begin position="1"/>
        <end position="13"/>
    </location>
</feature>
<protein>
    <submittedName>
        <fullName evidence="5">Beta-arrestin-1-like</fullName>
    </submittedName>
</protein>
<keyword evidence="4" id="KW-1185">Reference proteome</keyword>
<dbReference type="AlphaFoldDB" id="A0AAJ7UDN4"/>
<dbReference type="InterPro" id="IPR000698">
    <property type="entry name" value="Arrestin"/>
</dbReference>
<dbReference type="PANTHER" id="PTHR11792:SF17">
    <property type="entry name" value="KURTZ ARRESTIN"/>
    <property type="match status" value="1"/>
</dbReference>
<comment type="similarity">
    <text evidence="1">Belongs to the arrestin family.</text>
</comment>
<dbReference type="GO" id="GO:0007165">
    <property type="term" value="P:signal transduction"/>
    <property type="evidence" value="ECO:0007669"/>
    <property type="project" value="InterPro"/>
</dbReference>
<evidence type="ECO:0000259" key="3">
    <source>
        <dbReference type="SMART" id="SM01017"/>
    </source>
</evidence>
<dbReference type="Gene3D" id="2.60.40.840">
    <property type="match status" value="1"/>
</dbReference>
<dbReference type="Gene3D" id="2.60.40.640">
    <property type="match status" value="1"/>
</dbReference>
<feature type="domain" description="Arrestin C-terminal-like" evidence="3">
    <location>
        <begin position="72"/>
        <end position="235"/>
    </location>
</feature>
<evidence type="ECO:0000256" key="1">
    <source>
        <dbReference type="ARBA" id="ARBA00005298"/>
    </source>
</evidence>
<evidence type="ECO:0000256" key="2">
    <source>
        <dbReference type="SAM" id="MobiDB-lite"/>
    </source>
</evidence>
<dbReference type="SMART" id="SM01017">
    <property type="entry name" value="Arrestin_C"/>
    <property type="match status" value="1"/>
</dbReference>
<dbReference type="SUPFAM" id="SSF81296">
    <property type="entry name" value="E set domains"/>
    <property type="match status" value="2"/>
</dbReference>
<evidence type="ECO:0000313" key="5">
    <source>
        <dbReference type="RefSeq" id="XP_032834538.1"/>
    </source>
</evidence>
<sequence length="274" mass="29872">MPQNLPCSVTMQPAPSDKDKSCGVDFEVKAFCCEKLDEDIKKKHSVSLLIRKVQFAPEKPGISPSGIATVDSDSPVTLDASLDKEVYYHGQPIKVSVAIQNGSSKHVKKIRLTVDQISDVVLYCQDKYTKVVCSLEPADVVGPKSNLRQVYSLTPLLANNREKHGIALDGKLKHEDTNLASTTLVSEGVDKEVMGILVSYVLRVKALVSRNGILADIAGSDLLVELPFTLMHPKPVDDVYEVSQKGVDIVVEDFARKGEEPEKVDEVDDAGDAN</sequence>
<dbReference type="InterPro" id="IPR014752">
    <property type="entry name" value="Arrestin-like_C"/>
</dbReference>
<dbReference type="GO" id="GO:0001664">
    <property type="term" value="F:G protein-coupled receptor binding"/>
    <property type="evidence" value="ECO:0007669"/>
    <property type="project" value="TreeGrafter"/>
</dbReference>
<feature type="region of interest" description="Disordered" evidence="2">
    <location>
        <begin position="1"/>
        <end position="20"/>
    </location>
</feature>
<name>A0AAJ7UDN4_PETMA</name>
<dbReference type="Pfam" id="PF02752">
    <property type="entry name" value="Arrestin_C"/>
    <property type="match status" value="1"/>
</dbReference>
<dbReference type="FunFam" id="2.60.40.640:FF:000011">
    <property type="entry name" value="S-arrestin isoform X2"/>
    <property type="match status" value="1"/>
</dbReference>
<dbReference type="InterPro" id="IPR014756">
    <property type="entry name" value="Ig_E-set"/>
</dbReference>
<organism evidence="4 5">
    <name type="scientific">Petromyzon marinus</name>
    <name type="common">Sea lamprey</name>
    <dbReference type="NCBI Taxonomy" id="7757"/>
    <lineage>
        <taxon>Eukaryota</taxon>
        <taxon>Metazoa</taxon>
        <taxon>Chordata</taxon>
        <taxon>Craniata</taxon>
        <taxon>Vertebrata</taxon>
        <taxon>Cyclostomata</taxon>
        <taxon>Hyperoartia</taxon>
        <taxon>Petromyzontiformes</taxon>
        <taxon>Petromyzontidae</taxon>
        <taxon>Petromyzon</taxon>
    </lineage>
</organism>
<dbReference type="PANTHER" id="PTHR11792">
    <property type="entry name" value="ARRESTIN"/>
    <property type="match status" value="1"/>
</dbReference>